<organism evidence="3 4">
    <name type="scientific">Pseudomonas pohangensis</name>
    <dbReference type="NCBI Taxonomy" id="364197"/>
    <lineage>
        <taxon>Bacteria</taxon>
        <taxon>Pseudomonadati</taxon>
        <taxon>Pseudomonadota</taxon>
        <taxon>Gammaproteobacteria</taxon>
        <taxon>Pseudomonadales</taxon>
        <taxon>Pseudomonadaceae</taxon>
        <taxon>Pseudomonas</taxon>
    </lineage>
</organism>
<dbReference type="STRING" id="364197.SAMN05216296_0351"/>
<evidence type="ECO:0000313" key="3">
    <source>
        <dbReference type="EMBL" id="SDT89661.1"/>
    </source>
</evidence>
<feature type="transmembrane region" description="Helical" evidence="1">
    <location>
        <begin position="12"/>
        <end position="36"/>
    </location>
</feature>
<evidence type="ECO:0000256" key="1">
    <source>
        <dbReference type="SAM" id="Phobius"/>
    </source>
</evidence>
<dbReference type="EMBL" id="LT629785">
    <property type="protein sequence ID" value="SDT89661.1"/>
    <property type="molecule type" value="Genomic_DNA"/>
</dbReference>
<gene>
    <name evidence="3" type="ORF">SAMN05216296_0351</name>
</gene>
<dbReference type="Pfam" id="PF22150">
    <property type="entry name" value="Tt1218-like"/>
    <property type="match status" value="1"/>
</dbReference>
<dbReference type="Pfam" id="PF07963">
    <property type="entry name" value="N_methyl"/>
    <property type="match status" value="1"/>
</dbReference>
<dbReference type="Proteomes" id="UP000243232">
    <property type="component" value="Chromosome I"/>
</dbReference>
<dbReference type="PROSITE" id="PS00409">
    <property type="entry name" value="PROKAR_NTER_METHYL"/>
    <property type="match status" value="1"/>
</dbReference>
<dbReference type="InterPro" id="IPR054402">
    <property type="entry name" value="Tt1218-like_dom"/>
</dbReference>
<reference evidence="4" key="1">
    <citation type="submission" date="2016-10" db="EMBL/GenBank/DDBJ databases">
        <authorList>
            <person name="Varghese N."/>
            <person name="Submissions S."/>
        </authorList>
    </citation>
    <scope>NUCLEOTIDE SEQUENCE [LARGE SCALE GENOMIC DNA]</scope>
    <source>
        <strain evidence="4">DSM 17875</strain>
    </source>
</reference>
<dbReference type="InterPro" id="IPR012902">
    <property type="entry name" value="N_methyl_site"/>
</dbReference>
<name>A0A1H2E3I1_9PSED</name>
<dbReference type="OrthoDB" id="8547299at2"/>
<dbReference type="InterPro" id="IPR013362">
    <property type="entry name" value="Pilus_4_PilV"/>
</dbReference>
<accession>A0A1H2E3I1</accession>
<keyword evidence="1" id="KW-1133">Transmembrane helix</keyword>
<proteinExistence type="predicted"/>
<dbReference type="AlphaFoldDB" id="A0A1H2E3I1"/>
<keyword evidence="1" id="KW-0812">Transmembrane</keyword>
<feature type="domain" description="Type IV pilin Tt1218-like" evidence="2">
    <location>
        <begin position="34"/>
        <end position="92"/>
    </location>
</feature>
<keyword evidence="1" id="KW-0472">Membrane</keyword>
<protein>
    <submittedName>
        <fullName evidence="3">Type IV pilus assembly protein PilV</fullName>
    </submittedName>
</protein>
<dbReference type="NCBIfam" id="TIGR02532">
    <property type="entry name" value="IV_pilin_GFxxxE"/>
    <property type="match status" value="1"/>
</dbReference>
<keyword evidence="4" id="KW-1185">Reference proteome</keyword>
<evidence type="ECO:0000259" key="2">
    <source>
        <dbReference type="Pfam" id="PF22150"/>
    </source>
</evidence>
<dbReference type="RefSeq" id="WP_157718768.1">
    <property type="nucleotide sequence ID" value="NZ_LT629785.1"/>
</dbReference>
<sequence>MPMKHESLLKGFSLIEVLIALVILAIGLLGMASLMLTSMQSNQNAAERSAAIVLSYDIAERMRGNPDRLDLYVGDPGTAVDPCVSTDCSAGMDSTQQAGNDLASWATQLQSAIPGSAAMIQNISANEYCIAIFWPQNQASMVSATAEACGTAANGRAFTTMQVTL</sequence>
<dbReference type="NCBIfam" id="TIGR02523">
    <property type="entry name" value="type_IV_pilV"/>
    <property type="match status" value="1"/>
</dbReference>
<evidence type="ECO:0000313" key="4">
    <source>
        <dbReference type="Proteomes" id="UP000243232"/>
    </source>
</evidence>